<sequence length="66" mass="7618">MWLELHDNNGPIFVNMDNVIHFQRVEGQRRTTLIAFAANHGAGVTLQVHETPNEIMEMLWEEQTAD</sequence>
<name>A0A2L0H4G6_RHIFR</name>
<proteinExistence type="predicted"/>
<protein>
    <submittedName>
        <fullName evidence="1">Uncharacterized protein</fullName>
    </submittedName>
</protein>
<organism evidence="1 2">
    <name type="scientific">Rhizobium fredii</name>
    <name type="common">Sinorhizobium fredii</name>
    <dbReference type="NCBI Taxonomy" id="380"/>
    <lineage>
        <taxon>Bacteria</taxon>
        <taxon>Pseudomonadati</taxon>
        <taxon>Pseudomonadota</taxon>
        <taxon>Alphaproteobacteria</taxon>
        <taxon>Hyphomicrobiales</taxon>
        <taxon>Rhizobiaceae</taxon>
        <taxon>Sinorhizobium/Ensifer group</taxon>
        <taxon>Sinorhizobium</taxon>
    </lineage>
</organism>
<evidence type="ECO:0000313" key="1">
    <source>
        <dbReference type="EMBL" id="AUX76391.1"/>
    </source>
</evidence>
<dbReference type="RefSeq" id="WP_104839203.1">
    <property type="nucleotide sequence ID" value="NZ_CP024307.1"/>
</dbReference>
<gene>
    <name evidence="1" type="ORF">NXT3_CH01823</name>
</gene>
<dbReference type="Proteomes" id="UP000239340">
    <property type="component" value="Chromosome"/>
</dbReference>
<accession>A0A2L0H4G6</accession>
<reference evidence="1 2" key="1">
    <citation type="submission" date="2017-10" db="EMBL/GenBank/DDBJ databases">
        <title>Analysis of the genome sequences of Rhizobium populations associated to common bean (phaseolus vulgaris).</title>
        <authorList>
            <person name="Bustos P."/>
            <person name="Santamaria R.I."/>
            <person name="Miranda-Sanchez F."/>
            <person name="Perez-Carrascal O."/>
            <person name="Juarez S."/>
            <person name="Lozano L."/>
            <person name="Martinez-Flores I."/>
            <person name="Vinuesa P."/>
            <person name="Martinez-Romero E."/>
            <person name="Cevallos M.A."/>
            <person name="Romero D."/>
            <person name="Davila G."/>
            <person name="Gonzalez V."/>
        </authorList>
    </citation>
    <scope>NUCLEOTIDE SEQUENCE [LARGE SCALE GENOMIC DNA]</scope>
    <source>
        <strain evidence="1 2">NXT3</strain>
    </source>
</reference>
<dbReference type="AlphaFoldDB" id="A0A2L0H4G6"/>
<evidence type="ECO:0000313" key="2">
    <source>
        <dbReference type="Proteomes" id="UP000239340"/>
    </source>
</evidence>
<dbReference type="EMBL" id="CP024307">
    <property type="protein sequence ID" value="AUX76391.1"/>
    <property type="molecule type" value="Genomic_DNA"/>
</dbReference>